<organism evidence="1 2">
    <name type="scientific">Chryseobacterium tagetis</name>
    <dbReference type="NCBI Taxonomy" id="2801334"/>
    <lineage>
        <taxon>Bacteria</taxon>
        <taxon>Pseudomonadati</taxon>
        <taxon>Bacteroidota</taxon>
        <taxon>Flavobacteriia</taxon>
        <taxon>Flavobacteriales</taxon>
        <taxon>Weeksellaceae</taxon>
        <taxon>Chryseobacterium group</taxon>
        <taxon>Chryseobacterium</taxon>
    </lineage>
</organism>
<keyword evidence="2" id="KW-1185">Reference proteome</keyword>
<proteinExistence type="predicted"/>
<dbReference type="RefSeq" id="WP_225690130.1">
    <property type="nucleotide sequence ID" value="NZ_JAERSE020000005.1"/>
</dbReference>
<comment type="caution">
    <text evidence="1">The sequence shown here is derived from an EMBL/GenBank/DDBJ whole genome shotgun (WGS) entry which is preliminary data.</text>
</comment>
<protein>
    <submittedName>
        <fullName evidence="1">Uncharacterized protein</fullName>
    </submittedName>
</protein>
<accession>A0ABS8A614</accession>
<evidence type="ECO:0000313" key="2">
    <source>
        <dbReference type="Proteomes" id="UP000618240"/>
    </source>
</evidence>
<sequence>MKKILLLFTVLIFSNRLISQERLNIPTKFPTDYGVFTFPLGSKITLELREKGDKYEYRVLNIEPYEKYYSLDKREKLFSENPKEKTIELFFMGAYYKEGKEDKDWKTVLNLRSNLDVSLSYKADIKYYYKNEFENTSISGAFPHASMTEIWQRKIDYITLYDFEKK</sequence>
<reference evidence="1 2" key="1">
    <citation type="submission" date="2021-09" db="EMBL/GenBank/DDBJ databases">
        <title>Genome sequencing and assembly of Chryseobacterium sp. RG1.</title>
        <authorList>
            <person name="Chhetri G."/>
        </authorList>
    </citation>
    <scope>NUCLEOTIDE SEQUENCE [LARGE SCALE GENOMIC DNA]</scope>
    <source>
        <strain evidence="1 2">RG1</strain>
    </source>
</reference>
<gene>
    <name evidence="1" type="ORF">JI747_017315</name>
</gene>
<dbReference type="Proteomes" id="UP000618240">
    <property type="component" value="Unassembled WGS sequence"/>
</dbReference>
<dbReference type="EMBL" id="JAERSE020000005">
    <property type="protein sequence ID" value="MCA6068928.1"/>
    <property type="molecule type" value="Genomic_DNA"/>
</dbReference>
<name>A0ABS8A614_9FLAO</name>
<evidence type="ECO:0000313" key="1">
    <source>
        <dbReference type="EMBL" id="MCA6068928.1"/>
    </source>
</evidence>